<dbReference type="Gene3D" id="3.40.50.300">
    <property type="entry name" value="P-loop containing nucleotide triphosphate hydrolases"/>
    <property type="match status" value="1"/>
</dbReference>
<keyword evidence="1" id="KW-0547">Nucleotide-binding</keyword>
<reference evidence="3" key="1">
    <citation type="submission" date="2006-10" db="EMBL/GenBank/DDBJ databases">
        <authorList>
            <person name="Amadeo P."/>
            <person name="Zhao Q."/>
            <person name="Wortman J."/>
            <person name="Fraser-Liggett C."/>
            <person name="Carlton J."/>
        </authorList>
    </citation>
    <scope>NUCLEOTIDE SEQUENCE</scope>
    <source>
        <strain evidence="3">G3</strain>
    </source>
</reference>
<dbReference type="GO" id="GO:0005525">
    <property type="term" value="F:GTP binding"/>
    <property type="evidence" value="ECO:0007669"/>
    <property type="project" value="UniProtKB-KW"/>
</dbReference>
<dbReference type="SMART" id="SM00174">
    <property type="entry name" value="RHO"/>
    <property type="match status" value="1"/>
</dbReference>
<evidence type="ECO:0000313" key="4">
    <source>
        <dbReference type="Proteomes" id="UP000001542"/>
    </source>
</evidence>
<evidence type="ECO:0000256" key="1">
    <source>
        <dbReference type="ARBA" id="ARBA00022741"/>
    </source>
</evidence>
<dbReference type="SMART" id="SM00173">
    <property type="entry name" value="RAS"/>
    <property type="match status" value="1"/>
</dbReference>
<organism evidence="3 4">
    <name type="scientific">Trichomonas vaginalis (strain ATCC PRA-98 / G3)</name>
    <dbReference type="NCBI Taxonomy" id="412133"/>
    <lineage>
        <taxon>Eukaryota</taxon>
        <taxon>Metamonada</taxon>
        <taxon>Parabasalia</taxon>
        <taxon>Trichomonadida</taxon>
        <taxon>Trichomonadidae</taxon>
        <taxon>Trichomonas</taxon>
    </lineage>
</organism>
<keyword evidence="4" id="KW-1185">Reference proteome</keyword>
<dbReference type="GO" id="GO:0003924">
    <property type="term" value="F:GTPase activity"/>
    <property type="evidence" value="ECO:0000318"/>
    <property type="project" value="GO_Central"/>
</dbReference>
<dbReference type="OMA" id="CEDRRRN"/>
<dbReference type="InterPro" id="IPR005225">
    <property type="entry name" value="Small_GTP-bd"/>
</dbReference>
<dbReference type="GO" id="GO:0005794">
    <property type="term" value="C:Golgi apparatus"/>
    <property type="evidence" value="ECO:0000318"/>
    <property type="project" value="GO_Central"/>
</dbReference>
<dbReference type="SUPFAM" id="SSF52540">
    <property type="entry name" value="P-loop containing nucleoside triphosphate hydrolases"/>
    <property type="match status" value="1"/>
</dbReference>
<dbReference type="CDD" id="cd01861">
    <property type="entry name" value="Rab6"/>
    <property type="match status" value="1"/>
</dbReference>
<dbReference type="AlphaFoldDB" id="A0A8U0WPT7"/>
<dbReference type="KEGG" id="tva:4746546"/>
<evidence type="ECO:0000313" key="3">
    <source>
        <dbReference type="EMBL" id="EAX88882.1"/>
    </source>
</evidence>
<dbReference type="PROSITE" id="PS51421">
    <property type="entry name" value="RAS"/>
    <property type="match status" value="1"/>
</dbReference>
<dbReference type="InterPro" id="IPR027417">
    <property type="entry name" value="P-loop_NTPase"/>
</dbReference>
<dbReference type="InterPro" id="IPR001806">
    <property type="entry name" value="Small_GTPase"/>
</dbReference>
<dbReference type="SMR" id="A0A8U0WPT7"/>
<sequence>MSTKCKVVFLGSAGVGKTSLLNRLMTDEFSNQYNTTIGVDFFTKPVQVQGRTVTLQIWDTAGQERFKSLMPSYIRDSSVAVIVYDVSDEKSFDEAQEWYETVMHERGNEAKCVLVGNKIDLERRVDLKHVDDFAKPRQMQTIETSAKTSSGVARLFKLISELAPDVTKIPQVYVLPIEPKPIEQNREGCQC</sequence>
<evidence type="ECO:0000256" key="2">
    <source>
        <dbReference type="ARBA" id="ARBA00023134"/>
    </source>
</evidence>
<dbReference type="GO" id="GO:0042147">
    <property type="term" value="P:retrograde transport, endosome to Golgi"/>
    <property type="evidence" value="ECO:0000318"/>
    <property type="project" value="GO_Central"/>
</dbReference>
<dbReference type="GO" id="GO:0006891">
    <property type="term" value="P:intra-Golgi vesicle-mediated transport"/>
    <property type="evidence" value="ECO:0000318"/>
    <property type="project" value="GO_Central"/>
</dbReference>
<dbReference type="FunFam" id="3.40.50.300:FF:000823">
    <property type="entry name" value="Small GTPase RAB, putative"/>
    <property type="match status" value="1"/>
</dbReference>
<dbReference type="Pfam" id="PF00071">
    <property type="entry name" value="Ras"/>
    <property type="match status" value="1"/>
</dbReference>
<dbReference type="OrthoDB" id="63533at2759"/>
<dbReference type="NCBIfam" id="TIGR00231">
    <property type="entry name" value="small_GTP"/>
    <property type="match status" value="1"/>
</dbReference>
<dbReference type="PROSITE" id="PS51417">
    <property type="entry name" value="ARF"/>
    <property type="match status" value="1"/>
</dbReference>
<dbReference type="SMART" id="SM00176">
    <property type="entry name" value="RAN"/>
    <property type="match status" value="1"/>
</dbReference>
<dbReference type="RefSeq" id="XP_001301812.1">
    <property type="nucleotide sequence ID" value="XM_001301811.1"/>
</dbReference>
<dbReference type="GO" id="GO:0012505">
    <property type="term" value="C:endomembrane system"/>
    <property type="evidence" value="ECO:0000318"/>
    <property type="project" value="GO_Central"/>
</dbReference>
<dbReference type="EMBL" id="DS114255">
    <property type="protein sequence ID" value="EAX88882.1"/>
    <property type="molecule type" value="Genomic_DNA"/>
</dbReference>
<dbReference type="PRINTS" id="PR00449">
    <property type="entry name" value="RASTRNSFRMNG"/>
</dbReference>
<keyword evidence="2" id="KW-0342">GTP-binding</keyword>
<dbReference type="PROSITE" id="PS51419">
    <property type="entry name" value="RAB"/>
    <property type="match status" value="1"/>
</dbReference>
<dbReference type="PANTHER" id="PTHR47977">
    <property type="entry name" value="RAS-RELATED PROTEIN RAB"/>
    <property type="match status" value="1"/>
</dbReference>
<dbReference type="GO" id="GO:0005829">
    <property type="term" value="C:cytosol"/>
    <property type="evidence" value="ECO:0007669"/>
    <property type="project" value="GOC"/>
</dbReference>
<protein>
    <submittedName>
        <fullName evidence="3">Small GTP-binding protein, putative</fullName>
    </submittedName>
</protein>
<proteinExistence type="predicted"/>
<dbReference type="GO" id="GO:0006886">
    <property type="term" value="P:intracellular protein transport"/>
    <property type="evidence" value="ECO:0000318"/>
    <property type="project" value="GO_Central"/>
</dbReference>
<dbReference type="Proteomes" id="UP000001542">
    <property type="component" value="Unassembled WGS sequence"/>
</dbReference>
<name>A0A8U0WPT7_TRIV3</name>
<accession>A0A8U0WPT7</accession>
<dbReference type="SMART" id="SM00175">
    <property type="entry name" value="RAB"/>
    <property type="match status" value="1"/>
</dbReference>
<dbReference type="PROSITE" id="PS51420">
    <property type="entry name" value="RHO"/>
    <property type="match status" value="1"/>
</dbReference>
<gene>
    <name evidence="3" type="ORF">TVAG_153440</name>
</gene>
<dbReference type="InterPro" id="IPR050227">
    <property type="entry name" value="Rab"/>
</dbReference>
<reference evidence="3" key="2">
    <citation type="journal article" date="2007" name="Science">
        <title>Draft genome sequence of the sexually transmitted pathogen Trichomonas vaginalis.</title>
        <authorList>
            <person name="Carlton J.M."/>
            <person name="Hirt R.P."/>
            <person name="Silva J.C."/>
            <person name="Delcher A.L."/>
            <person name="Schatz M."/>
            <person name="Zhao Q."/>
            <person name="Wortman J.R."/>
            <person name="Bidwell S.L."/>
            <person name="Alsmark U.C.M."/>
            <person name="Besteiro S."/>
            <person name="Sicheritz-Ponten T."/>
            <person name="Noel C.J."/>
            <person name="Dacks J.B."/>
            <person name="Foster P.G."/>
            <person name="Simillion C."/>
            <person name="Van de Peer Y."/>
            <person name="Miranda-Saavedra D."/>
            <person name="Barton G.J."/>
            <person name="Westrop G.D."/>
            <person name="Mueller S."/>
            <person name="Dessi D."/>
            <person name="Fiori P.L."/>
            <person name="Ren Q."/>
            <person name="Paulsen I."/>
            <person name="Zhang H."/>
            <person name="Bastida-Corcuera F.D."/>
            <person name="Simoes-Barbosa A."/>
            <person name="Brown M.T."/>
            <person name="Hayes R.D."/>
            <person name="Mukherjee M."/>
            <person name="Okumura C.Y."/>
            <person name="Schneider R."/>
            <person name="Smith A.J."/>
            <person name="Vanacova S."/>
            <person name="Villalvazo M."/>
            <person name="Haas B.J."/>
            <person name="Pertea M."/>
            <person name="Feldblyum T.V."/>
            <person name="Utterback T.R."/>
            <person name="Shu C.L."/>
            <person name="Osoegawa K."/>
            <person name="de Jong P.J."/>
            <person name="Hrdy I."/>
            <person name="Horvathova L."/>
            <person name="Zubacova Z."/>
            <person name="Dolezal P."/>
            <person name="Malik S.B."/>
            <person name="Logsdon J.M. Jr."/>
            <person name="Henze K."/>
            <person name="Gupta A."/>
            <person name="Wang C.C."/>
            <person name="Dunne R.L."/>
            <person name="Upcroft J.A."/>
            <person name="Upcroft P."/>
            <person name="White O."/>
            <person name="Salzberg S.L."/>
            <person name="Tang P."/>
            <person name="Chiu C.-H."/>
            <person name="Lee Y.-S."/>
            <person name="Embley T.M."/>
            <person name="Coombs G.H."/>
            <person name="Mottram J.C."/>
            <person name="Tachezy J."/>
            <person name="Fraser-Liggett C.M."/>
            <person name="Johnson P.J."/>
        </authorList>
    </citation>
    <scope>NUCLEOTIDE SEQUENCE [LARGE SCALE GENOMIC DNA]</scope>
    <source>
        <strain evidence="3">G3</strain>
    </source>
</reference>
<dbReference type="VEuPathDB" id="TrichDB:TVAGG3_0690650"/>
<dbReference type="GO" id="GO:0006890">
    <property type="term" value="P:retrograde vesicle-mediated transport, Golgi to endoplasmic reticulum"/>
    <property type="evidence" value="ECO:0000318"/>
    <property type="project" value="GO_Central"/>
</dbReference>